<keyword evidence="6" id="KW-0560">Oxidoreductase</keyword>
<dbReference type="InterPro" id="IPR050924">
    <property type="entry name" value="Peroxiredoxin_BCP/PrxQ"/>
</dbReference>
<keyword evidence="7" id="KW-1015">Disulfide bond</keyword>
<feature type="active site" description="Cysteine sulfenic acid (-SOH) intermediate; for peroxidase activity" evidence="13">
    <location>
        <position position="45"/>
    </location>
</feature>
<evidence type="ECO:0000256" key="7">
    <source>
        <dbReference type="ARBA" id="ARBA00023157"/>
    </source>
</evidence>
<evidence type="ECO:0000256" key="12">
    <source>
        <dbReference type="ARBA" id="ARBA00049091"/>
    </source>
</evidence>
<dbReference type="InterPro" id="IPR000866">
    <property type="entry name" value="AhpC/TSA"/>
</dbReference>
<keyword evidence="18" id="KW-1185">Reference proteome</keyword>
<dbReference type="EMBL" id="FMBM01000001">
    <property type="protein sequence ID" value="SCC78280.1"/>
    <property type="molecule type" value="Genomic_DNA"/>
</dbReference>
<organism evidence="15 17">
    <name type="scientific">Saliniramus fredricksonii</name>
    <dbReference type="NCBI Taxonomy" id="1653334"/>
    <lineage>
        <taxon>Bacteria</taxon>
        <taxon>Pseudomonadati</taxon>
        <taxon>Pseudomonadota</taxon>
        <taxon>Alphaproteobacteria</taxon>
        <taxon>Hyphomicrobiales</taxon>
        <taxon>Salinarimonadaceae</taxon>
        <taxon>Saliniramus</taxon>
    </lineage>
</organism>
<comment type="subunit">
    <text evidence="2">Monomer.</text>
</comment>
<dbReference type="PATRIC" id="fig|1653334.4.peg.655"/>
<keyword evidence="5" id="KW-0049">Antioxidant</keyword>
<dbReference type="PANTHER" id="PTHR42801:SF4">
    <property type="entry name" value="AHPC_TSA FAMILY PROTEIN"/>
    <property type="match status" value="1"/>
</dbReference>
<dbReference type="GO" id="GO:0045454">
    <property type="term" value="P:cell redox homeostasis"/>
    <property type="evidence" value="ECO:0007669"/>
    <property type="project" value="TreeGrafter"/>
</dbReference>
<dbReference type="PIRSF" id="PIRSF000239">
    <property type="entry name" value="AHPC"/>
    <property type="match status" value="1"/>
</dbReference>
<dbReference type="AlphaFoldDB" id="A0A0P7XPU3"/>
<evidence type="ECO:0000259" key="14">
    <source>
        <dbReference type="PROSITE" id="PS51352"/>
    </source>
</evidence>
<dbReference type="RefSeq" id="WP_074443252.1">
    <property type="nucleotide sequence ID" value="NZ_FMBM01000001.1"/>
</dbReference>
<dbReference type="Pfam" id="PF00578">
    <property type="entry name" value="AhpC-TSA"/>
    <property type="match status" value="1"/>
</dbReference>
<dbReference type="STRING" id="1653334.GA0071312_0191"/>
<evidence type="ECO:0000256" key="9">
    <source>
        <dbReference type="ARBA" id="ARBA00032824"/>
    </source>
</evidence>
<dbReference type="GO" id="GO:0008379">
    <property type="term" value="F:thioredoxin peroxidase activity"/>
    <property type="evidence" value="ECO:0007669"/>
    <property type="project" value="TreeGrafter"/>
</dbReference>
<dbReference type="FunFam" id="3.40.30.10:FF:000007">
    <property type="entry name" value="Thioredoxin-dependent thiol peroxidase"/>
    <property type="match status" value="1"/>
</dbReference>
<evidence type="ECO:0000313" key="17">
    <source>
        <dbReference type="Proteomes" id="UP000050497"/>
    </source>
</evidence>
<comment type="similarity">
    <text evidence="10">Belongs to the peroxiredoxin family. BCP/PrxQ subfamily.</text>
</comment>
<evidence type="ECO:0000256" key="8">
    <source>
        <dbReference type="ARBA" id="ARBA00023284"/>
    </source>
</evidence>
<feature type="domain" description="Thioredoxin" evidence="14">
    <location>
        <begin position="3"/>
        <end position="154"/>
    </location>
</feature>
<dbReference type="Proteomes" id="UP000050497">
    <property type="component" value="Unassembled WGS sequence"/>
</dbReference>
<dbReference type="InterPro" id="IPR024706">
    <property type="entry name" value="Peroxiredoxin_AhpC-typ"/>
</dbReference>
<keyword evidence="8" id="KW-0676">Redox-active center</keyword>
<reference evidence="16 18" key="2">
    <citation type="submission" date="2016-08" db="EMBL/GenBank/DDBJ databases">
        <authorList>
            <person name="Varghese N."/>
            <person name="Submissions Spin"/>
        </authorList>
    </citation>
    <scope>NUCLEOTIDE SEQUENCE [LARGE SCALE GENOMIC DNA]</scope>
    <source>
        <strain evidence="16 18">HL-109</strain>
    </source>
</reference>
<reference evidence="15 17" key="1">
    <citation type="submission" date="2015-09" db="EMBL/GenBank/DDBJ databases">
        <title>Identification and resolution of microdiversity through metagenomic sequencing of parallel consortia.</title>
        <authorList>
            <person name="Nelson W.C."/>
            <person name="Romine M.F."/>
            <person name="Lindemann S.R."/>
        </authorList>
    </citation>
    <scope>NUCLEOTIDE SEQUENCE [LARGE SCALE GENOMIC DNA]</scope>
    <source>
        <strain evidence="15">HL-109</strain>
    </source>
</reference>
<dbReference type="CDD" id="cd03017">
    <property type="entry name" value="PRX_BCP"/>
    <property type="match status" value="1"/>
</dbReference>
<evidence type="ECO:0000256" key="2">
    <source>
        <dbReference type="ARBA" id="ARBA00011245"/>
    </source>
</evidence>
<dbReference type="InterPro" id="IPR036249">
    <property type="entry name" value="Thioredoxin-like_sf"/>
</dbReference>
<gene>
    <name evidence="15" type="primary">bcp</name>
    <name evidence="16" type="ORF">GA0071312_0191</name>
    <name evidence="15" type="ORF">HLUCCO17_14525</name>
</gene>
<evidence type="ECO:0000256" key="10">
    <source>
        <dbReference type="ARBA" id="ARBA00038489"/>
    </source>
</evidence>
<dbReference type="EC" id="1.11.1.24" evidence="3"/>
<name>A0A0P7XPU3_9HYPH</name>
<proteinExistence type="inferred from homology"/>
<evidence type="ECO:0000256" key="1">
    <source>
        <dbReference type="ARBA" id="ARBA00003330"/>
    </source>
</evidence>
<evidence type="ECO:0000313" key="18">
    <source>
        <dbReference type="Proteomes" id="UP000182800"/>
    </source>
</evidence>
<sequence>MALQVGDPAPDFTLPATEEGSVTLSSLRGRIVVLYFYPKDDTSGCTKEAQAFNGLKDSFSARDAVILGMSPDPLKKHEKFKAKYELAFPLVADEEKGVLEAYGVWVEKSMYGRKYMGVERTTFLIDREGRIARIWPRVKVPGHAEEVLAAVESL</sequence>
<dbReference type="Proteomes" id="UP000182800">
    <property type="component" value="Unassembled WGS sequence"/>
</dbReference>
<evidence type="ECO:0000313" key="15">
    <source>
        <dbReference type="EMBL" id="KPQ09532.1"/>
    </source>
</evidence>
<evidence type="ECO:0000256" key="3">
    <source>
        <dbReference type="ARBA" id="ARBA00013017"/>
    </source>
</evidence>
<dbReference type="PANTHER" id="PTHR42801">
    <property type="entry name" value="THIOREDOXIN-DEPENDENT PEROXIDE REDUCTASE"/>
    <property type="match status" value="1"/>
</dbReference>
<comment type="function">
    <text evidence="1">Thiol-specific peroxidase that catalyzes the reduction of hydrogen peroxide and organic hydroperoxides to water and alcohols, respectively. Plays a role in cell protection against oxidative stress by detoxifying peroxides and as sensor of hydrogen peroxide-mediated signaling events.</text>
</comment>
<evidence type="ECO:0000256" key="13">
    <source>
        <dbReference type="PIRSR" id="PIRSR000239-1"/>
    </source>
</evidence>
<comment type="catalytic activity">
    <reaction evidence="12">
        <text>a hydroperoxide + [thioredoxin]-dithiol = an alcohol + [thioredoxin]-disulfide + H2O</text>
        <dbReference type="Rhea" id="RHEA:62620"/>
        <dbReference type="Rhea" id="RHEA-COMP:10698"/>
        <dbReference type="Rhea" id="RHEA-COMP:10700"/>
        <dbReference type="ChEBI" id="CHEBI:15377"/>
        <dbReference type="ChEBI" id="CHEBI:29950"/>
        <dbReference type="ChEBI" id="CHEBI:30879"/>
        <dbReference type="ChEBI" id="CHEBI:35924"/>
        <dbReference type="ChEBI" id="CHEBI:50058"/>
        <dbReference type="EC" id="1.11.1.24"/>
    </reaction>
</comment>
<evidence type="ECO:0000256" key="4">
    <source>
        <dbReference type="ARBA" id="ARBA00022559"/>
    </source>
</evidence>
<keyword evidence="4 15" id="KW-0575">Peroxidase</keyword>
<evidence type="ECO:0000313" key="16">
    <source>
        <dbReference type="EMBL" id="SCC78280.1"/>
    </source>
</evidence>
<dbReference type="PROSITE" id="PS51352">
    <property type="entry name" value="THIOREDOXIN_2"/>
    <property type="match status" value="1"/>
</dbReference>
<evidence type="ECO:0000256" key="6">
    <source>
        <dbReference type="ARBA" id="ARBA00023002"/>
    </source>
</evidence>
<evidence type="ECO:0000256" key="5">
    <source>
        <dbReference type="ARBA" id="ARBA00022862"/>
    </source>
</evidence>
<dbReference type="GO" id="GO:0005737">
    <property type="term" value="C:cytoplasm"/>
    <property type="evidence" value="ECO:0007669"/>
    <property type="project" value="TreeGrafter"/>
</dbReference>
<dbReference type="InterPro" id="IPR013766">
    <property type="entry name" value="Thioredoxin_domain"/>
</dbReference>
<comment type="caution">
    <text evidence="15">The sequence shown here is derived from an EMBL/GenBank/DDBJ whole genome shotgun (WGS) entry which is preliminary data.</text>
</comment>
<dbReference type="Gene3D" id="3.40.30.10">
    <property type="entry name" value="Glutaredoxin"/>
    <property type="match status" value="1"/>
</dbReference>
<dbReference type="EMBL" id="LJSX01000026">
    <property type="protein sequence ID" value="KPQ09532.1"/>
    <property type="molecule type" value="Genomic_DNA"/>
</dbReference>
<dbReference type="GO" id="GO:0034599">
    <property type="term" value="P:cellular response to oxidative stress"/>
    <property type="evidence" value="ECO:0007669"/>
    <property type="project" value="TreeGrafter"/>
</dbReference>
<evidence type="ECO:0000256" key="11">
    <source>
        <dbReference type="ARBA" id="ARBA00042639"/>
    </source>
</evidence>
<protein>
    <recommendedName>
        <fullName evidence="3">thioredoxin-dependent peroxiredoxin</fullName>
        <ecNumber evidence="3">1.11.1.24</ecNumber>
    </recommendedName>
    <alternativeName>
        <fullName evidence="9">Thioredoxin peroxidase</fullName>
    </alternativeName>
    <alternativeName>
        <fullName evidence="11">Thioredoxin-dependent peroxiredoxin Bcp</fullName>
    </alternativeName>
</protein>
<accession>A0A0P7XPU3</accession>
<dbReference type="OrthoDB" id="9812811at2"/>
<dbReference type="SUPFAM" id="SSF52833">
    <property type="entry name" value="Thioredoxin-like"/>
    <property type="match status" value="1"/>
</dbReference>